<dbReference type="NCBIfam" id="TIGR03317">
    <property type="entry name" value="ygfZ_signature"/>
    <property type="match status" value="1"/>
</dbReference>
<comment type="subcellular location">
    <subcellularLocation>
        <location evidence="1">Mitochondrion</location>
    </subcellularLocation>
</comment>
<evidence type="ECO:0000256" key="3">
    <source>
        <dbReference type="ARBA" id="ARBA00023128"/>
    </source>
</evidence>
<dbReference type="Proteomes" id="UP000886523">
    <property type="component" value="Unassembled WGS sequence"/>
</dbReference>
<dbReference type="OrthoDB" id="191995at2759"/>
<organism evidence="6 7">
    <name type="scientific">Hydnum rufescens UP504</name>
    <dbReference type="NCBI Taxonomy" id="1448309"/>
    <lineage>
        <taxon>Eukaryota</taxon>
        <taxon>Fungi</taxon>
        <taxon>Dikarya</taxon>
        <taxon>Basidiomycota</taxon>
        <taxon>Agaricomycotina</taxon>
        <taxon>Agaricomycetes</taxon>
        <taxon>Cantharellales</taxon>
        <taxon>Hydnaceae</taxon>
        <taxon>Hydnum</taxon>
    </lineage>
</organism>
<feature type="domain" description="CAF17 C-terminal" evidence="5">
    <location>
        <begin position="360"/>
        <end position="414"/>
    </location>
</feature>
<accession>A0A9P6B9W2</accession>
<protein>
    <recommendedName>
        <fullName evidence="5">CAF17 C-terminal domain-containing protein</fullName>
    </recommendedName>
</protein>
<dbReference type="InterPro" id="IPR017703">
    <property type="entry name" value="YgfZ/GCV_T_CS"/>
</dbReference>
<sequence>MRRLSFPLSCGICQPRSYASHTCIRRGNSSTAKPGPRYSPVPHRAVVSITGTEPNLSTYLNGLLATKVSPAEEKYKGFYSTFLNRYGRILYDVFFHPHPTEPGYLVEFDPRSIPRSTPAHHHDPFPELPVLLKRFVLRSKVKVKDVSDEWRVFAVWGGETEEKDDRKREVSFQEWTWNPRSNTIEPKWRDGKVLDNDIDDTVTKGIGTGQWDRRVFGMGRRILWPVSEEAVLPAEYQFVGKEEYNIHRIANGVPEGAFDNADALPMERNIEMMGGIDFRKGCYVGQELTVRTYYTGIIRKRVFPISLVPRAGTSSVVPPHASIKATRTPKGVEIAERFLTISKRARARREAAGQDSSYIKTRGTVLSRMGDTALGVLRLDHVDLYEQGEMALSVEGDDGDVWDVEVKRPVWWPKRPVSEVGPSLPQ</sequence>
<name>A0A9P6B9W2_9AGAM</name>
<gene>
    <name evidence="6" type="ORF">BS47DRAFT_1336089</name>
</gene>
<keyword evidence="2" id="KW-0809">Transit peptide</keyword>
<dbReference type="AlphaFoldDB" id="A0A9P6B9W2"/>
<dbReference type="InterPro" id="IPR045179">
    <property type="entry name" value="YgfZ/GcvT"/>
</dbReference>
<dbReference type="GO" id="GO:0016226">
    <property type="term" value="P:iron-sulfur cluster assembly"/>
    <property type="evidence" value="ECO:0007669"/>
    <property type="project" value="TreeGrafter"/>
</dbReference>
<comment type="similarity">
    <text evidence="4">Belongs to the GcvT family. CAF17/IBA57 subfamily.</text>
</comment>
<dbReference type="GO" id="GO:0005759">
    <property type="term" value="C:mitochondrial matrix"/>
    <property type="evidence" value="ECO:0007669"/>
    <property type="project" value="TreeGrafter"/>
</dbReference>
<dbReference type="SUPFAM" id="SSF103025">
    <property type="entry name" value="Folate-binding domain"/>
    <property type="match status" value="1"/>
</dbReference>
<evidence type="ECO:0000313" key="6">
    <source>
        <dbReference type="EMBL" id="KAF9520423.1"/>
    </source>
</evidence>
<dbReference type="PANTHER" id="PTHR22602">
    <property type="entry name" value="TRANSFERASE CAF17, MITOCHONDRIAL-RELATED"/>
    <property type="match status" value="1"/>
</dbReference>
<dbReference type="Pfam" id="PF25455">
    <property type="entry name" value="Beta-barrel_CAF17_C"/>
    <property type="match status" value="1"/>
</dbReference>
<keyword evidence="7" id="KW-1185">Reference proteome</keyword>
<keyword evidence="3" id="KW-0496">Mitochondrion</keyword>
<dbReference type="Gene3D" id="3.30.1360.120">
    <property type="entry name" value="Probable tRNA modification gtpase trme, domain 1"/>
    <property type="match status" value="1"/>
</dbReference>
<evidence type="ECO:0000256" key="1">
    <source>
        <dbReference type="ARBA" id="ARBA00004173"/>
    </source>
</evidence>
<dbReference type="PANTHER" id="PTHR22602:SF0">
    <property type="entry name" value="TRANSFERASE CAF17, MITOCHONDRIAL-RELATED"/>
    <property type="match status" value="1"/>
</dbReference>
<reference evidence="6" key="1">
    <citation type="journal article" date="2020" name="Nat. Commun.">
        <title>Large-scale genome sequencing of mycorrhizal fungi provides insights into the early evolution of symbiotic traits.</title>
        <authorList>
            <person name="Miyauchi S."/>
            <person name="Kiss E."/>
            <person name="Kuo A."/>
            <person name="Drula E."/>
            <person name="Kohler A."/>
            <person name="Sanchez-Garcia M."/>
            <person name="Morin E."/>
            <person name="Andreopoulos B."/>
            <person name="Barry K.W."/>
            <person name="Bonito G."/>
            <person name="Buee M."/>
            <person name="Carver A."/>
            <person name="Chen C."/>
            <person name="Cichocki N."/>
            <person name="Clum A."/>
            <person name="Culley D."/>
            <person name="Crous P.W."/>
            <person name="Fauchery L."/>
            <person name="Girlanda M."/>
            <person name="Hayes R.D."/>
            <person name="Keri Z."/>
            <person name="LaButti K."/>
            <person name="Lipzen A."/>
            <person name="Lombard V."/>
            <person name="Magnuson J."/>
            <person name="Maillard F."/>
            <person name="Murat C."/>
            <person name="Nolan M."/>
            <person name="Ohm R.A."/>
            <person name="Pangilinan J."/>
            <person name="Pereira M.F."/>
            <person name="Perotto S."/>
            <person name="Peter M."/>
            <person name="Pfister S."/>
            <person name="Riley R."/>
            <person name="Sitrit Y."/>
            <person name="Stielow J.B."/>
            <person name="Szollosi G."/>
            <person name="Zifcakova L."/>
            <person name="Stursova M."/>
            <person name="Spatafora J.W."/>
            <person name="Tedersoo L."/>
            <person name="Vaario L.M."/>
            <person name="Yamada A."/>
            <person name="Yan M."/>
            <person name="Wang P."/>
            <person name="Xu J."/>
            <person name="Bruns T."/>
            <person name="Baldrian P."/>
            <person name="Vilgalys R."/>
            <person name="Dunand C."/>
            <person name="Henrissat B."/>
            <person name="Grigoriev I.V."/>
            <person name="Hibbett D."/>
            <person name="Nagy L.G."/>
            <person name="Martin F.M."/>
        </authorList>
    </citation>
    <scope>NUCLEOTIDE SEQUENCE</scope>
    <source>
        <strain evidence="6">UP504</strain>
    </source>
</reference>
<dbReference type="InterPro" id="IPR057460">
    <property type="entry name" value="CAF17_C"/>
</dbReference>
<dbReference type="InterPro" id="IPR027266">
    <property type="entry name" value="TrmE/GcvT-like"/>
</dbReference>
<evidence type="ECO:0000259" key="5">
    <source>
        <dbReference type="Pfam" id="PF25455"/>
    </source>
</evidence>
<dbReference type="EMBL" id="MU128912">
    <property type="protein sequence ID" value="KAF9520423.1"/>
    <property type="molecule type" value="Genomic_DNA"/>
</dbReference>
<evidence type="ECO:0000256" key="4">
    <source>
        <dbReference type="ARBA" id="ARBA00093447"/>
    </source>
</evidence>
<evidence type="ECO:0000256" key="2">
    <source>
        <dbReference type="ARBA" id="ARBA00022946"/>
    </source>
</evidence>
<evidence type="ECO:0000313" key="7">
    <source>
        <dbReference type="Proteomes" id="UP000886523"/>
    </source>
</evidence>
<proteinExistence type="inferred from homology"/>
<comment type="caution">
    <text evidence="6">The sequence shown here is derived from an EMBL/GenBank/DDBJ whole genome shotgun (WGS) entry which is preliminary data.</text>
</comment>